<feature type="coiled-coil region" evidence="1">
    <location>
        <begin position="148"/>
        <end position="175"/>
    </location>
</feature>
<dbReference type="AlphaFoldDB" id="A0A080ZN01"/>
<keyword evidence="1" id="KW-0175">Coiled coil</keyword>
<gene>
    <name evidence="2" type="ORF">F444_15125</name>
</gene>
<evidence type="ECO:0000313" key="3">
    <source>
        <dbReference type="Proteomes" id="UP000028582"/>
    </source>
</evidence>
<organism evidence="2 3">
    <name type="scientific">Phytophthora nicotianae P1976</name>
    <dbReference type="NCBI Taxonomy" id="1317066"/>
    <lineage>
        <taxon>Eukaryota</taxon>
        <taxon>Sar</taxon>
        <taxon>Stramenopiles</taxon>
        <taxon>Oomycota</taxon>
        <taxon>Peronosporomycetes</taxon>
        <taxon>Peronosporales</taxon>
        <taxon>Peronosporaceae</taxon>
        <taxon>Phytophthora</taxon>
    </lineage>
</organism>
<accession>A0A080ZN01</accession>
<protein>
    <recommendedName>
        <fullName evidence="4">BZIP domain-containing protein</fullName>
    </recommendedName>
</protein>
<evidence type="ECO:0008006" key="4">
    <source>
        <dbReference type="Google" id="ProtNLM"/>
    </source>
</evidence>
<comment type="caution">
    <text evidence="2">The sequence shown here is derived from an EMBL/GenBank/DDBJ whole genome shotgun (WGS) entry which is preliminary data.</text>
</comment>
<proteinExistence type="predicted"/>
<evidence type="ECO:0000313" key="2">
    <source>
        <dbReference type="EMBL" id="ETO68012.1"/>
    </source>
</evidence>
<reference evidence="2 3" key="1">
    <citation type="submission" date="2013-11" db="EMBL/GenBank/DDBJ databases">
        <title>The Genome Sequence of Phytophthora parasitica P1976.</title>
        <authorList>
            <consortium name="The Broad Institute Genomics Platform"/>
            <person name="Russ C."/>
            <person name="Tyler B."/>
            <person name="Panabieres F."/>
            <person name="Shan W."/>
            <person name="Tripathy S."/>
            <person name="Grunwald N."/>
            <person name="Machado M."/>
            <person name="Johnson C.S."/>
            <person name="Walker B."/>
            <person name="Young S."/>
            <person name="Zeng Q."/>
            <person name="Gargeya S."/>
            <person name="Fitzgerald M."/>
            <person name="Haas B."/>
            <person name="Abouelleil A."/>
            <person name="Allen A.W."/>
            <person name="Alvarado L."/>
            <person name="Arachchi H.M."/>
            <person name="Berlin A.M."/>
            <person name="Chapman S.B."/>
            <person name="Gainer-Dewar J."/>
            <person name="Goldberg J."/>
            <person name="Griggs A."/>
            <person name="Gujja S."/>
            <person name="Hansen M."/>
            <person name="Howarth C."/>
            <person name="Imamovic A."/>
            <person name="Ireland A."/>
            <person name="Larimer J."/>
            <person name="McCowan C."/>
            <person name="Murphy C."/>
            <person name="Pearson M."/>
            <person name="Poon T.W."/>
            <person name="Priest M."/>
            <person name="Roberts A."/>
            <person name="Saif S."/>
            <person name="Shea T."/>
            <person name="Sisk P."/>
            <person name="Sykes S."/>
            <person name="Wortman J."/>
            <person name="Nusbaum C."/>
            <person name="Birren B."/>
        </authorList>
    </citation>
    <scope>NUCLEOTIDE SEQUENCE [LARGE SCALE GENOMIC DNA]</scope>
    <source>
        <strain evidence="2 3">P1976</strain>
    </source>
</reference>
<evidence type="ECO:0000256" key="1">
    <source>
        <dbReference type="SAM" id="Coils"/>
    </source>
</evidence>
<dbReference type="Proteomes" id="UP000028582">
    <property type="component" value="Unassembled WGS sequence"/>
</dbReference>
<name>A0A080ZN01_PHYNI</name>
<sequence length="368" mass="41610">MQVSALHPPNSQQLSDNVISDVVQQRSKISRGVYVGINGIMTMDTVPPPLQRPRLEQWHTQTHECEETRIPSRNIAAGRWGKHQDTNDMLSALKEKLQRPDTSALAESMAHDGQLKVMVDLIIADKLRLRELRRVRQIRYRKKKDDYANSLDERNKKLRVEIEELTERRRAVLTAAPAKESGWSVAVEYFRLFQFGVRDTRISSSSVQVAFLQATMASDILFNMECGIKSIIGCWYYICQWFDKFDMELDALSTAASGTLVATTITSITISEHTIRKVFPHLLSSEDPSGMSPLAQELIGKTIVMNGTARFEWDRERCRVGAIRSQSDLVTPVLGLLVSLDKVARVFSNALITPEFHCKLPGSRRGHS</sequence>
<dbReference type="OrthoDB" id="112590at2759"/>
<dbReference type="EMBL" id="ANJA01002794">
    <property type="protein sequence ID" value="ETO68012.1"/>
    <property type="molecule type" value="Genomic_DNA"/>
</dbReference>